<dbReference type="SUPFAM" id="SSF140931">
    <property type="entry name" value="Fic-like"/>
    <property type="match status" value="1"/>
</dbReference>
<dbReference type="Proteomes" id="UP000190897">
    <property type="component" value="Unassembled WGS sequence"/>
</dbReference>
<feature type="binding site" evidence="3">
    <location>
        <begin position="249"/>
        <end position="250"/>
    </location>
    <ligand>
        <name>ATP</name>
        <dbReference type="ChEBI" id="CHEBI:30616"/>
    </ligand>
</feature>
<accession>A0A1T5FT76</accession>
<keyword evidence="6" id="KW-1185">Reference proteome</keyword>
<dbReference type="Pfam" id="PF02661">
    <property type="entry name" value="Fic"/>
    <property type="match status" value="1"/>
</dbReference>
<feature type="binding site" evidence="1">
    <location>
        <position position="207"/>
    </location>
    <ligand>
        <name>ATP</name>
        <dbReference type="ChEBI" id="CHEBI:30616"/>
    </ligand>
</feature>
<dbReference type="InterPro" id="IPR048770">
    <property type="entry name" value="SoFic-like_C"/>
</dbReference>
<evidence type="ECO:0000313" key="5">
    <source>
        <dbReference type="EMBL" id="SKB99264.1"/>
    </source>
</evidence>
<organism evidence="5 6">
    <name type="scientific">Dyadobacter psychrophilus</name>
    <dbReference type="NCBI Taxonomy" id="651661"/>
    <lineage>
        <taxon>Bacteria</taxon>
        <taxon>Pseudomonadati</taxon>
        <taxon>Bacteroidota</taxon>
        <taxon>Cytophagia</taxon>
        <taxon>Cytophagales</taxon>
        <taxon>Spirosomataceae</taxon>
        <taxon>Dyadobacter</taxon>
    </lineage>
</organism>
<dbReference type="Pfam" id="PF21248">
    <property type="entry name" value="SoFic-like_C"/>
    <property type="match status" value="1"/>
</dbReference>
<keyword evidence="1" id="KW-0547">Nucleotide-binding</keyword>
<name>A0A1T5FT76_9BACT</name>
<protein>
    <submittedName>
        <fullName evidence="5">Fic family protein</fullName>
    </submittedName>
</protein>
<dbReference type="Gene3D" id="1.10.3290.10">
    <property type="entry name" value="Fido-like domain"/>
    <property type="match status" value="1"/>
</dbReference>
<dbReference type="InterPro" id="IPR026287">
    <property type="entry name" value="SoFic-like"/>
</dbReference>
<dbReference type="GO" id="GO:0005524">
    <property type="term" value="F:ATP binding"/>
    <property type="evidence" value="ECO:0007669"/>
    <property type="project" value="UniProtKB-KW"/>
</dbReference>
<dbReference type="STRING" id="651661.SAMN05660293_03385"/>
<dbReference type="Pfam" id="PF13784">
    <property type="entry name" value="Fic_N"/>
    <property type="match status" value="1"/>
</dbReference>
<keyword evidence="1" id="KW-0067">ATP-binding</keyword>
<feature type="domain" description="Fido" evidence="4">
    <location>
        <begin position="120"/>
        <end position="271"/>
    </location>
</feature>
<dbReference type="InterPro" id="IPR003812">
    <property type="entry name" value="Fido"/>
</dbReference>
<dbReference type="PROSITE" id="PS51459">
    <property type="entry name" value="FIDO"/>
    <property type="match status" value="1"/>
</dbReference>
<dbReference type="PANTHER" id="PTHR13504:SF35">
    <property type="entry name" value="PROTEIN ADENYLYLTRANSFERASE SOFIC"/>
    <property type="match status" value="1"/>
</dbReference>
<proteinExistence type="predicted"/>
<sequence>MGKYDRNKPYNTLPLLPPPASIEDDIDVLKKLVSASRALATVNATVLRIPNPLMLINTIALQEARTSTEIENIFTTEDDLYKAVSDTAKEDRTNIATKEVLRYREALWAGYHELIKSNEINTGLIISIFQQIKDTTSQLRVPQAVIVIKRGESEFRAGETIYTPPRGSGIIENLMANLTEYLNDDQKYPADPLLKMCIAHYQFEAIHPFQDGNGRTGRILNLLYLVNKNLLSLPVLYLSQYIIKHKDEYYHNLAGVTQRGEWKNWILYMLDAVEKTSLFTSDLISDILSQMLETFLHGKKHIKWYNKEVNEVLFSQPYSKPKTLGEAIGKTSRTTLAKYMDDLVHAKILTPKRDGKEIYYINEDLIRILQP</sequence>
<dbReference type="InterPro" id="IPR036597">
    <property type="entry name" value="Fido-like_dom_sf"/>
</dbReference>
<evidence type="ECO:0000256" key="3">
    <source>
        <dbReference type="PIRSR" id="PIRSR640198-2"/>
    </source>
</evidence>
<feature type="binding site" evidence="1">
    <location>
        <position position="71"/>
    </location>
    <ligand>
        <name>ATP</name>
        <dbReference type="ChEBI" id="CHEBI:30616"/>
    </ligand>
</feature>
<dbReference type="PIRSF" id="PIRSF038925">
    <property type="entry name" value="AMP-prot_trans"/>
    <property type="match status" value="1"/>
</dbReference>
<evidence type="ECO:0000313" key="6">
    <source>
        <dbReference type="Proteomes" id="UP000190897"/>
    </source>
</evidence>
<dbReference type="AlphaFoldDB" id="A0A1T5FT76"/>
<evidence type="ECO:0000259" key="4">
    <source>
        <dbReference type="PROSITE" id="PS51459"/>
    </source>
</evidence>
<dbReference type="InterPro" id="IPR025758">
    <property type="entry name" value="Fic/DOC_N"/>
</dbReference>
<dbReference type="OrthoDB" id="9814400at2"/>
<reference evidence="6" key="1">
    <citation type="submission" date="2017-02" db="EMBL/GenBank/DDBJ databases">
        <authorList>
            <person name="Varghese N."/>
            <person name="Submissions S."/>
        </authorList>
    </citation>
    <scope>NUCLEOTIDE SEQUENCE [LARGE SCALE GENOMIC DNA]</scope>
    <source>
        <strain evidence="6">DSM 22270</strain>
    </source>
</reference>
<gene>
    <name evidence="5" type="ORF">SAMN05660293_03385</name>
</gene>
<dbReference type="InterPro" id="IPR040198">
    <property type="entry name" value="Fido_containing"/>
</dbReference>
<dbReference type="EMBL" id="FUZA01000004">
    <property type="protein sequence ID" value="SKB99264.1"/>
    <property type="molecule type" value="Genomic_DNA"/>
</dbReference>
<evidence type="ECO:0000256" key="2">
    <source>
        <dbReference type="PIRSR" id="PIRSR640198-1"/>
    </source>
</evidence>
<feature type="binding site" evidence="1">
    <location>
        <begin position="212"/>
        <end position="218"/>
    </location>
    <ligand>
        <name>ATP</name>
        <dbReference type="ChEBI" id="CHEBI:30616"/>
    </ligand>
</feature>
<dbReference type="PANTHER" id="PTHR13504">
    <property type="entry name" value="FIDO DOMAIN-CONTAINING PROTEIN DDB_G0283145"/>
    <property type="match status" value="1"/>
</dbReference>
<feature type="active site" evidence="2">
    <location>
        <position position="207"/>
    </location>
</feature>
<evidence type="ECO:0000256" key="1">
    <source>
        <dbReference type="PIRSR" id="PIRSR038925-1"/>
    </source>
</evidence>
<feature type="binding site" evidence="1">
    <location>
        <position position="249"/>
    </location>
    <ligand>
        <name>ATP</name>
        <dbReference type="ChEBI" id="CHEBI:30616"/>
    </ligand>
</feature>
<feature type="binding site" evidence="3">
    <location>
        <begin position="211"/>
        <end position="218"/>
    </location>
    <ligand>
        <name>ATP</name>
        <dbReference type="ChEBI" id="CHEBI:30616"/>
    </ligand>
</feature>
<dbReference type="RefSeq" id="WP_082215905.1">
    <property type="nucleotide sequence ID" value="NZ_FUZA01000004.1"/>
</dbReference>